<evidence type="ECO:0000313" key="2">
    <source>
        <dbReference type="Proteomes" id="UP000186607"/>
    </source>
</evidence>
<organism evidence="1 2">
    <name type="scientific">Deinococcus marmoris</name>
    <dbReference type="NCBI Taxonomy" id="249408"/>
    <lineage>
        <taxon>Bacteria</taxon>
        <taxon>Thermotogati</taxon>
        <taxon>Deinococcota</taxon>
        <taxon>Deinococci</taxon>
        <taxon>Deinococcales</taxon>
        <taxon>Deinococcaceae</taxon>
        <taxon>Deinococcus</taxon>
    </lineage>
</organism>
<name>A0A1U7P593_9DEIO</name>
<dbReference type="Proteomes" id="UP000186607">
    <property type="component" value="Unassembled WGS sequence"/>
</dbReference>
<dbReference type="AlphaFoldDB" id="A0A1U7P593"/>
<proteinExistence type="predicted"/>
<protein>
    <submittedName>
        <fullName evidence="1">Uncharacterized protein</fullName>
    </submittedName>
</protein>
<sequence length="72" mass="7813">MDRGQWHLPVDATYELLALPGRDDKARRSLMSMGAALQTAGYSANMQVIGRGNNTQLVIDNRGLDPTAMALP</sequence>
<dbReference type="EMBL" id="MSTI01000002">
    <property type="protein sequence ID" value="OLV20320.1"/>
    <property type="molecule type" value="Genomic_DNA"/>
</dbReference>
<keyword evidence="2" id="KW-1185">Reference proteome</keyword>
<gene>
    <name evidence="1" type="ORF">BOO71_0000016</name>
</gene>
<comment type="caution">
    <text evidence="1">The sequence shown here is derived from an EMBL/GenBank/DDBJ whole genome shotgun (WGS) entry which is preliminary data.</text>
</comment>
<evidence type="ECO:0000313" key="1">
    <source>
        <dbReference type="EMBL" id="OLV20320.1"/>
    </source>
</evidence>
<reference evidence="1 2" key="1">
    <citation type="submission" date="2017-01" db="EMBL/GenBank/DDBJ databases">
        <title>Genome Analysis of Deinococcus marmoris KOPRI26562.</title>
        <authorList>
            <person name="Kim J.H."/>
            <person name="Oh H.-M."/>
        </authorList>
    </citation>
    <scope>NUCLEOTIDE SEQUENCE [LARGE SCALE GENOMIC DNA]</scope>
    <source>
        <strain evidence="1 2">KOPRI26562</strain>
    </source>
</reference>
<accession>A0A1U7P593</accession>